<gene>
    <name evidence="3" type="ORF">J5837_01535</name>
</gene>
<feature type="compositionally biased region" description="Low complexity" evidence="1">
    <location>
        <begin position="91"/>
        <end position="110"/>
    </location>
</feature>
<organism evidence="3 4">
    <name type="scientific">Pseudoxanthomonas helianthi</name>
    <dbReference type="NCBI Taxonomy" id="1453541"/>
    <lineage>
        <taxon>Bacteria</taxon>
        <taxon>Pseudomonadati</taxon>
        <taxon>Pseudomonadota</taxon>
        <taxon>Gammaproteobacteria</taxon>
        <taxon>Lysobacterales</taxon>
        <taxon>Lysobacteraceae</taxon>
        <taxon>Pseudoxanthomonas</taxon>
    </lineage>
</organism>
<evidence type="ECO:0000313" key="3">
    <source>
        <dbReference type="EMBL" id="MBP3983091.1"/>
    </source>
</evidence>
<keyword evidence="4" id="KW-1185">Reference proteome</keyword>
<evidence type="ECO:0000313" key="4">
    <source>
        <dbReference type="Proteomes" id="UP000673447"/>
    </source>
</evidence>
<name>A0A940WZW0_9GAMM</name>
<reference evidence="3" key="2">
    <citation type="submission" date="2021-03" db="EMBL/GenBank/DDBJ databases">
        <authorList>
            <person name="Cao W."/>
        </authorList>
    </citation>
    <scope>NUCLEOTIDE SEQUENCE</scope>
    <source>
        <strain evidence="3">110414</strain>
    </source>
</reference>
<reference evidence="3" key="1">
    <citation type="journal article" date="2016" name="Int. J. Syst. Evol. Microbiol.">
        <title>Pseudoxanthomonas helianthi sp. nov., isolated from roots of Jerusalem artichoke (Helianthus tuberosus).</title>
        <authorList>
            <person name="Kittiwongwattana C."/>
            <person name="Thawai C."/>
        </authorList>
    </citation>
    <scope>NUCLEOTIDE SEQUENCE</scope>
    <source>
        <strain evidence="3">110414</strain>
    </source>
</reference>
<keyword evidence="2" id="KW-0812">Transmembrane</keyword>
<keyword evidence="2" id="KW-0472">Membrane</keyword>
<feature type="region of interest" description="Disordered" evidence="1">
    <location>
        <begin position="91"/>
        <end position="151"/>
    </location>
</feature>
<feature type="compositionally biased region" description="Low complexity" evidence="1">
    <location>
        <begin position="117"/>
        <end position="127"/>
    </location>
</feature>
<evidence type="ECO:0000256" key="2">
    <source>
        <dbReference type="SAM" id="Phobius"/>
    </source>
</evidence>
<dbReference type="Proteomes" id="UP000673447">
    <property type="component" value="Unassembled WGS sequence"/>
</dbReference>
<keyword evidence="2" id="KW-1133">Transmembrane helix</keyword>
<accession>A0A940WZW0</accession>
<sequence length="252" mass="26687">MPDDTRMPDRIPHGWSDVFAAMPLETPQGDAWAKIAAEIRAVETARPTRRYRRPLWLAVAAAAVLAISLPLFWRPAPDTVAPAVVASNPDPAPRNAAASPPVVPSESSPRIASPGEPKAANAKAAPPDTRVAQRPAKRSGNKAARPAASTNLPDETSLAALYAQSAQLESLLAMARDERVASGTSAALSDELDAKVAGIDAALIQPGLDAQRRAELWNLRVDTLQQLVGIETTQRLYAARGQSYDVALASID</sequence>
<dbReference type="EMBL" id="JAGKTC010000001">
    <property type="protein sequence ID" value="MBP3983091.1"/>
    <property type="molecule type" value="Genomic_DNA"/>
</dbReference>
<dbReference type="AlphaFoldDB" id="A0A940WZW0"/>
<comment type="caution">
    <text evidence="3">The sequence shown here is derived from an EMBL/GenBank/DDBJ whole genome shotgun (WGS) entry which is preliminary data.</text>
</comment>
<protein>
    <submittedName>
        <fullName evidence="3">Uncharacterized protein</fullName>
    </submittedName>
</protein>
<feature type="transmembrane region" description="Helical" evidence="2">
    <location>
        <begin position="55"/>
        <end position="73"/>
    </location>
</feature>
<proteinExistence type="predicted"/>
<evidence type="ECO:0000256" key="1">
    <source>
        <dbReference type="SAM" id="MobiDB-lite"/>
    </source>
</evidence>
<dbReference type="RefSeq" id="WP_210534957.1">
    <property type="nucleotide sequence ID" value="NZ_JAGKTC010000001.1"/>
</dbReference>